<keyword evidence="2" id="KW-1185">Reference proteome</keyword>
<name>A0ACC3NH51_9PEZI</name>
<reference evidence="1" key="1">
    <citation type="submission" date="2023-07" db="EMBL/GenBank/DDBJ databases">
        <title>Black Yeasts Isolated from many extreme environments.</title>
        <authorList>
            <person name="Coleine C."/>
            <person name="Stajich J.E."/>
            <person name="Selbmann L."/>
        </authorList>
    </citation>
    <scope>NUCLEOTIDE SEQUENCE</scope>
    <source>
        <strain evidence="1">CCFEE 5714</strain>
    </source>
</reference>
<accession>A0ACC3NH51</accession>
<sequence>MGRAIVLTDRHLECLHLSDVKYISISHVWDKLIFDVQYKGPVVNVDSKPEHSKVAELVFRTVINIYEGIAAQVHGPFEVWRDYVSVPQWAHEYKVNILLKIPDIYNRFYFTVVDMHDVDRSALDDIGAPGSNQTESHLHGNTSVCNSQYLRRVWTAMEYVRSQNVRVMMRGYKLLEIGDDLFMGDILRTWETEVALHGNVFKVEDLAGRRINILPWQLGPLQNLKKIKRTSFGAAYEILALRGCTAPLDFFYALLGLVDTAFWDQTLFSDPRDARWQIMKGCMENQSPVLMVPHMTHHFPRTDNGLWDIRVWGLGFMLSPPKHELSVRSQRAAFKANRLEASLSLSGARSTWILCLCSNAMCVLSLALLAPTS</sequence>
<evidence type="ECO:0000313" key="1">
    <source>
        <dbReference type="EMBL" id="KAK3716663.1"/>
    </source>
</evidence>
<dbReference type="EMBL" id="JAUTXU010000041">
    <property type="protein sequence ID" value="KAK3716663.1"/>
    <property type="molecule type" value="Genomic_DNA"/>
</dbReference>
<comment type="caution">
    <text evidence="1">The sequence shown here is derived from an EMBL/GenBank/DDBJ whole genome shotgun (WGS) entry which is preliminary data.</text>
</comment>
<evidence type="ECO:0000313" key="2">
    <source>
        <dbReference type="Proteomes" id="UP001281147"/>
    </source>
</evidence>
<organism evidence="1 2">
    <name type="scientific">Vermiconidia calcicola</name>
    <dbReference type="NCBI Taxonomy" id="1690605"/>
    <lineage>
        <taxon>Eukaryota</taxon>
        <taxon>Fungi</taxon>
        <taxon>Dikarya</taxon>
        <taxon>Ascomycota</taxon>
        <taxon>Pezizomycotina</taxon>
        <taxon>Dothideomycetes</taxon>
        <taxon>Dothideomycetidae</taxon>
        <taxon>Mycosphaerellales</taxon>
        <taxon>Extremaceae</taxon>
        <taxon>Vermiconidia</taxon>
    </lineage>
</organism>
<proteinExistence type="predicted"/>
<protein>
    <submittedName>
        <fullName evidence="1">Uncharacterized protein</fullName>
    </submittedName>
</protein>
<gene>
    <name evidence="1" type="ORF">LTR37_006293</name>
</gene>
<dbReference type="Proteomes" id="UP001281147">
    <property type="component" value="Unassembled WGS sequence"/>
</dbReference>